<dbReference type="SUPFAM" id="SSF51695">
    <property type="entry name" value="PLC-like phosphodiesterases"/>
    <property type="match status" value="1"/>
</dbReference>
<dbReference type="STRING" id="7168.A0A1Y9H2U6"/>
<dbReference type="GO" id="GO:0008889">
    <property type="term" value="F:glycerophosphodiester phosphodiesterase activity"/>
    <property type="evidence" value="ECO:0007669"/>
    <property type="project" value="TreeGrafter"/>
</dbReference>
<reference evidence="3" key="2">
    <citation type="submission" date="2020-05" db="UniProtKB">
        <authorList>
            <consortium name="EnsemblMetazoa"/>
        </authorList>
    </citation>
    <scope>IDENTIFICATION</scope>
    <source>
        <strain evidence="3">WRAIR2</strain>
    </source>
</reference>
<dbReference type="GO" id="GO:0005886">
    <property type="term" value="C:plasma membrane"/>
    <property type="evidence" value="ECO:0007669"/>
    <property type="project" value="TreeGrafter"/>
</dbReference>
<name>A0A1Y9H2U6_9DIPT</name>
<dbReference type="GO" id="GO:0070291">
    <property type="term" value="P:N-acylethanolamine metabolic process"/>
    <property type="evidence" value="ECO:0007669"/>
    <property type="project" value="TreeGrafter"/>
</dbReference>
<feature type="transmembrane region" description="Helical" evidence="1">
    <location>
        <begin position="12"/>
        <end position="31"/>
    </location>
</feature>
<keyword evidence="4" id="KW-1185">Reference proteome</keyword>
<evidence type="ECO:0000313" key="3">
    <source>
        <dbReference type="EnsemblMetazoa" id="ADIR015972-PA"/>
    </source>
</evidence>
<feature type="transmembrane region" description="Helical" evidence="1">
    <location>
        <begin position="37"/>
        <end position="54"/>
    </location>
</feature>
<dbReference type="PANTHER" id="PTHR46320">
    <property type="entry name" value="GLYCEROPHOSPHODIESTER PHOSPHODIESTERASE 1"/>
    <property type="match status" value="1"/>
</dbReference>
<dbReference type="Gene3D" id="3.20.20.190">
    <property type="entry name" value="Phosphatidylinositol (PI) phosphodiesterase"/>
    <property type="match status" value="1"/>
</dbReference>
<keyword evidence="1" id="KW-1133">Transmembrane helix</keyword>
<sequence>MYLATIFKVCKMLYQLFWFLAACCTFIVNALWLCCNFASVGIPWLMLLLFLVCIGSKFVKLKSPADDVVMSMLSKNEKEHDGTEALFWPIVNRGGAFDAPDNSLVAINQCLAQKCQKILLDLSMTCDGKAIIFHKSTLEKANINEPVYKLQSSFFENFNIAEHHPLGTLFPPEKVLTFEKLLKLLESSEVTVFLLASQINSSMLDIVRETAAKCPIFTKRIIFCCSSPTAIYQLRQHCPDLLCGLWMEKSCFSILPRYLNTSTILLSIVGAIYRNIIAPVIGVSLVFIHKDEFNAQISTLWKNVGVRPIVYTINSPNEKRYFQQVTKTLYLTDSLRSEPQLIFKPKRKQ</sequence>
<dbReference type="InterPro" id="IPR017946">
    <property type="entry name" value="PLC-like_Pdiesterase_TIM-brl"/>
</dbReference>
<dbReference type="Proteomes" id="UP000075884">
    <property type="component" value="Unassembled WGS sequence"/>
</dbReference>
<evidence type="ECO:0000259" key="2">
    <source>
        <dbReference type="PROSITE" id="PS51704"/>
    </source>
</evidence>
<protein>
    <recommendedName>
        <fullName evidence="2">GP-PDE domain-containing protein</fullName>
    </recommendedName>
</protein>
<keyword evidence="1" id="KW-0812">Transmembrane</keyword>
<organism evidence="3 4">
    <name type="scientific">Anopheles dirus</name>
    <dbReference type="NCBI Taxonomy" id="7168"/>
    <lineage>
        <taxon>Eukaryota</taxon>
        <taxon>Metazoa</taxon>
        <taxon>Ecdysozoa</taxon>
        <taxon>Arthropoda</taxon>
        <taxon>Hexapoda</taxon>
        <taxon>Insecta</taxon>
        <taxon>Pterygota</taxon>
        <taxon>Neoptera</taxon>
        <taxon>Endopterygota</taxon>
        <taxon>Diptera</taxon>
        <taxon>Nematocera</taxon>
        <taxon>Culicoidea</taxon>
        <taxon>Culicidae</taxon>
        <taxon>Anophelinae</taxon>
        <taxon>Anopheles</taxon>
    </lineage>
</organism>
<evidence type="ECO:0000256" key="1">
    <source>
        <dbReference type="SAM" id="Phobius"/>
    </source>
</evidence>
<dbReference type="PANTHER" id="PTHR46320:SF1">
    <property type="entry name" value="GLYCEROPHOSPHODIESTER PHOSPHODIESTERASE 1"/>
    <property type="match status" value="1"/>
</dbReference>
<accession>A0A1Y9H2U6</accession>
<feature type="domain" description="GP-PDE" evidence="2">
    <location>
        <begin position="87"/>
        <end position="342"/>
    </location>
</feature>
<keyword evidence="1" id="KW-0472">Membrane</keyword>
<evidence type="ECO:0000313" key="4">
    <source>
        <dbReference type="Proteomes" id="UP000075884"/>
    </source>
</evidence>
<proteinExistence type="predicted"/>
<dbReference type="AlphaFoldDB" id="A0A1Y9H2U6"/>
<reference evidence="4" key="1">
    <citation type="submission" date="2013-03" db="EMBL/GenBank/DDBJ databases">
        <title>The Genome Sequence of Anopheles dirus WRAIR2.</title>
        <authorList>
            <consortium name="The Broad Institute Genomics Platform"/>
            <person name="Neafsey D.E."/>
            <person name="Walton C."/>
            <person name="Walker B."/>
            <person name="Young S.K."/>
            <person name="Zeng Q."/>
            <person name="Gargeya S."/>
            <person name="Fitzgerald M."/>
            <person name="Haas B."/>
            <person name="Abouelleil A."/>
            <person name="Allen A.W."/>
            <person name="Alvarado L."/>
            <person name="Arachchi H.M."/>
            <person name="Berlin A.M."/>
            <person name="Chapman S.B."/>
            <person name="Gainer-Dewar J."/>
            <person name="Goldberg J."/>
            <person name="Griggs A."/>
            <person name="Gujja S."/>
            <person name="Hansen M."/>
            <person name="Howarth C."/>
            <person name="Imamovic A."/>
            <person name="Ireland A."/>
            <person name="Larimer J."/>
            <person name="McCowan C."/>
            <person name="Murphy C."/>
            <person name="Pearson M."/>
            <person name="Poon T.W."/>
            <person name="Priest M."/>
            <person name="Roberts A."/>
            <person name="Saif S."/>
            <person name="Shea T."/>
            <person name="Sisk P."/>
            <person name="Sykes S."/>
            <person name="Wortman J."/>
            <person name="Nusbaum C."/>
            <person name="Birren B."/>
        </authorList>
    </citation>
    <scope>NUCLEOTIDE SEQUENCE [LARGE SCALE GENOMIC DNA]</scope>
    <source>
        <strain evidence="4">WRAIR2</strain>
    </source>
</reference>
<dbReference type="InterPro" id="IPR030395">
    <property type="entry name" value="GP_PDE_dom"/>
</dbReference>
<dbReference type="PROSITE" id="PS51704">
    <property type="entry name" value="GP_PDE"/>
    <property type="match status" value="1"/>
</dbReference>
<dbReference type="VEuPathDB" id="VectorBase:ADIR015972"/>
<dbReference type="EnsemblMetazoa" id="ADIR015972-RA">
    <property type="protein sequence ID" value="ADIR015972-PA"/>
    <property type="gene ID" value="ADIR015972"/>
</dbReference>
<dbReference type="GO" id="GO:0006644">
    <property type="term" value="P:phospholipid metabolic process"/>
    <property type="evidence" value="ECO:0007669"/>
    <property type="project" value="TreeGrafter"/>
</dbReference>
<dbReference type="GO" id="GO:0006580">
    <property type="term" value="P:ethanolamine metabolic process"/>
    <property type="evidence" value="ECO:0007669"/>
    <property type="project" value="TreeGrafter"/>
</dbReference>